<accession>A0ABV0UF96</accession>
<evidence type="ECO:0000313" key="2">
    <source>
        <dbReference type="EMBL" id="MEQ2243900.1"/>
    </source>
</evidence>
<gene>
    <name evidence="2" type="ORF">ILYODFUR_011602</name>
</gene>
<protein>
    <submittedName>
        <fullName evidence="2">Uncharacterized protein</fullName>
    </submittedName>
</protein>
<keyword evidence="1" id="KW-0175">Coiled coil</keyword>
<organism evidence="2 3">
    <name type="scientific">Ilyodon furcidens</name>
    <name type="common">goldbreast splitfin</name>
    <dbReference type="NCBI Taxonomy" id="33524"/>
    <lineage>
        <taxon>Eukaryota</taxon>
        <taxon>Metazoa</taxon>
        <taxon>Chordata</taxon>
        <taxon>Craniata</taxon>
        <taxon>Vertebrata</taxon>
        <taxon>Euteleostomi</taxon>
        <taxon>Actinopterygii</taxon>
        <taxon>Neopterygii</taxon>
        <taxon>Teleostei</taxon>
        <taxon>Neoteleostei</taxon>
        <taxon>Acanthomorphata</taxon>
        <taxon>Ovalentaria</taxon>
        <taxon>Atherinomorphae</taxon>
        <taxon>Cyprinodontiformes</taxon>
        <taxon>Goodeidae</taxon>
        <taxon>Ilyodon</taxon>
    </lineage>
</organism>
<feature type="non-terminal residue" evidence="2">
    <location>
        <position position="1"/>
    </location>
</feature>
<dbReference type="Proteomes" id="UP001482620">
    <property type="component" value="Unassembled WGS sequence"/>
</dbReference>
<comment type="caution">
    <text evidence="2">The sequence shown here is derived from an EMBL/GenBank/DDBJ whole genome shotgun (WGS) entry which is preliminary data.</text>
</comment>
<feature type="coiled-coil region" evidence="1">
    <location>
        <begin position="11"/>
        <end position="87"/>
    </location>
</feature>
<proteinExistence type="predicted"/>
<name>A0ABV0UF96_9TELE</name>
<keyword evidence="3" id="KW-1185">Reference proteome</keyword>
<evidence type="ECO:0000313" key="3">
    <source>
        <dbReference type="Proteomes" id="UP001482620"/>
    </source>
</evidence>
<evidence type="ECO:0000256" key="1">
    <source>
        <dbReference type="SAM" id="Coils"/>
    </source>
</evidence>
<reference evidence="2 3" key="1">
    <citation type="submission" date="2021-06" db="EMBL/GenBank/DDBJ databases">
        <authorList>
            <person name="Palmer J.M."/>
        </authorList>
    </citation>
    <scope>NUCLEOTIDE SEQUENCE [LARGE SCALE GENOMIC DNA]</scope>
    <source>
        <strain evidence="3">if_2019</strain>
        <tissue evidence="2">Muscle</tissue>
    </source>
</reference>
<sequence>LAAMTSSHDEVEKIFADLKDISLKIQQLEDKKKILCVFQELRNRAEFGETEEAAASQEEINDIDNNLNRLTLKKAELQKKCDNILNVKDKKSKNDIKDSSNQDPYVNVSDDKVFFVEPPPAYPVLVLKTDVSDDLRYMVHTCNSEI</sequence>
<dbReference type="EMBL" id="JAHRIQ010070394">
    <property type="protein sequence ID" value="MEQ2243900.1"/>
    <property type="molecule type" value="Genomic_DNA"/>
</dbReference>